<dbReference type="GO" id="GO:0016920">
    <property type="term" value="F:pyroglutamyl-peptidase activity"/>
    <property type="evidence" value="ECO:0007669"/>
    <property type="project" value="UniProtKB-EC"/>
</dbReference>
<dbReference type="EMBL" id="JAUTBF010000001">
    <property type="protein sequence ID" value="MDQ1122788.1"/>
    <property type="molecule type" value="Genomic_DNA"/>
</dbReference>
<dbReference type="SUPFAM" id="SSF53182">
    <property type="entry name" value="Pyrrolidone carboxyl peptidase (pyroglutamate aminopeptidase)"/>
    <property type="match status" value="1"/>
</dbReference>
<dbReference type="PANTHER" id="PTHR23402">
    <property type="entry name" value="PROTEASE FAMILY C15 PYROGLUTAMYL-PEPTIDASE I-RELATED"/>
    <property type="match status" value="1"/>
</dbReference>
<dbReference type="NCBIfam" id="NF009676">
    <property type="entry name" value="PRK13197.1"/>
    <property type="match status" value="1"/>
</dbReference>
<evidence type="ECO:0000256" key="2">
    <source>
        <dbReference type="ARBA" id="ARBA00002280"/>
    </source>
</evidence>
<protein>
    <recommendedName>
        <fullName evidence="9">Pyroglutamyl-peptidase I</fullName>
        <ecNumber evidence="9">3.4.19.3</ecNumber>
    </recommendedName>
</protein>
<evidence type="ECO:0000313" key="11">
    <source>
        <dbReference type="EMBL" id="MDQ1122788.1"/>
    </source>
</evidence>
<keyword evidence="5" id="KW-0963">Cytoplasm</keyword>
<comment type="function">
    <text evidence="2">Removes 5-oxoproline from various penultimate amino acid residues except L-proline.</text>
</comment>
<evidence type="ECO:0000256" key="6">
    <source>
        <dbReference type="ARBA" id="ARBA00022670"/>
    </source>
</evidence>
<keyword evidence="8" id="KW-0788">Thiol protease</keyword>
<dbReference type="PROSITE" id="PS01334">
    <property type="entry name" value="PYRASE_CYS"/>
    <property type="match status" value="1"/>
</dbReference>
<comment type="subcellular location">
    <subcellularLocation>
        <location evidence="3">Cytoplasm</location>
    </subcellularLocation>
</comment>
<keyword evidence="6" id="KW-0645">Protease</keyword>
<dbReference type="PIRSF" id="PIRSF015592">
    <property type="entry name" value="Prld-crbxl_pptds"/>
    <property type="match status" value="1"/>
</dbReference>
<dbReference type="Gene3D" id="3.40.630.20">
    <property type="entry name" value="Peptidase C15, pyroglutamyl peptidase I-like"/>
    <property type="match status" value="1"/>
</dbReference>
<comment type="caution">
    <text evidence="11">The sequence shown here is derived from an EMBL/GenBank/DDBJ whole genome shotgun (WGS) entry which is preliminary data.</text>
</comment>
<evidence type="ECO:0000256" key="7">
    <source>
        <dbReference type="ARBA" id="ARBA00022801"/>
    </source>
</evidence>
<dbReference type="PRINTS" id="PR00706">
    <property type="entry name" value="PYROGLUPTASE"/>
</dbReference>
<sequence length="202" mass="20685">MTTVLLTGFEPFGGDAANPSGDAVRAVGERWTGDEKLIVEVLPVAFSAAAARVRQLLDEHRPDLVIATGLAGGRTQVTPERVAINLADARIPDNDGAQPVDQPVVEDAPAAHFATLPVKAITAAVGDAGIPAAVSYSAGTFVCNHVMFTALDAVGPGTRAGFVHVPSASALPLHDTVRALEIAVRTAIDVTDDVATVGGSLH</sequence>
<keyword evidence="12" id="KW-1185">Reference proteome</keyword>
<dbReference type="InterPro" id="IPR029762">
    <property type="entry name" value="PGP-I_bact-type"/>
</dbReference>
<dbReference type="CDD" id="cd00501">
    <property type="entry name" value="Peptidase_C15"/>
    <property type="match status" value="1"/>
</dbReference>
<evidence type="ECO:0000256" key="10">
    <source>
        <dbReference type="PROSITE-ProRule" id="PRU10077"/>
    </source>
</evidence>
<comment type="catalytic activity">
    <reaction evidence="1 9">
        <text>Release of an N-terminal pyroglutamyl group from a polypeptide, the second amino acid generally not being Pro.</text>
        <dbReference type="EC" id="3.4.19.3"/>
    </reaction>
</comment>
<evidence type="ECO:0000256" key="1">
    <source>
        <dbReference type="ARBA" id="ARBA00001770"/>
    </source>
</evidence>
<dbReference type="InterPro" id="IPR000816">
    <property type="entry name" value="Peptidase_C15"/>
</dbReference>
<feature type="active site" evidence="9">
    <location>
        <position position="80"/>
    </location>
</feature>
<dbReference type="EC" id="3.4.19.3" evidence="9"/>
<evidence type="ECO:0000256" key="9">
    <source>
        <dbReference type="PROSITE-ProRule" id="PRU10076"/>
    </source>
</evidence>
<name>A0ABU0TT13_MICTR</name>
<evidence type="ECO:0000256" key="3">
    <source>
        <dbReference type="ARBA" id="ARBA00004496"/>
    </source>
</evidence>
<evidence type="ECO:0000313" key="12">
    <source>
        <dbReference type="Proteomes" id="UP001226691"/>
    </source>
</evidence>
<reference evidence="11 12" key="1">
    <citation type="submission" date="2023-07" db="EMBL/GenBank/DDBJ databases">
        <title>Functional and genomic diversity of the sorghum phyllosphere microbiome.</title>
        <authorList>
            <person name="Shade A."/>
        </authorList>
    </citation>
    <scope>NUCLEOTIDE SEQUENCE [LARGE SCALE GENOMIC DNA]</scope>
    <source>
        <strain evidence="11 12">SORGH_AS_1207</strain>
    </source>
</reference>
<organism evidence="11 12">
    <name type="scientific">Microbacterium trichothecenolyticum</name>
    <name type="common">Aureobacterium trichothecenolyticum</name>
    <dbReference type="NCBI Taxonomy" id="69370"/>
    <lineage>
        <taxon>Bacteria</taxon>
        <taxon>Bacillati</taxon>
        <taxon>Actinomycetota</taxon>
        <taxon>Actinomycetes</taxon>
        <taxon>Micrococcales</taxon>
        <taxon>Microbacteriaceae</taxon>
        <taxon>Microbacterium</taxon>
    </lineage>
</organism>
<dbReference type="PROSITE" id="PS01333">
    <property type="entry name" value="PYRASE_GLU"/>
    <property type="match status" value="1"/>
</dbReference>
<feature type="active site" evidence="10">
    <location>
        <position position="143"/>
    </location>
</feature>
<dbReference type="PANTHER" id="PTHR23402:SF1">
    <property type="entry name" value="PYROGLUTAMYL-PEPTIDASE I"/>
    <property type="match status" value="1"/>
</dbReference>
<evidence type="ECO:0000256" key="5">
    <source>
        <dbReference type="ARBA" id="ARBA00022490"/>
    </source>
</evidence>
<proteinExistence type="inferred from homology"/>
<comment type="similarity">
    <text evidence="4">Belongs to the peptidase C15 family.</text>
</comment>
<dbReference type="InterPro" id="IPR033693">
    <property type="entry name" value="PGPEP1_Glu_AS"/>
</dbReference>
<dbReference type="InterPro" id="IPR036440">
    <property type="entry name" value="Peptidase_C15-like_sf"/>
</dbReference>
<gene>
    <name evidence="11" type="ORF">QE412_001361</name>
</gene>
<dbReference type="Proteomes" id="UP001226691">
    <property type="component" value="Unassembled WGS sequence"/>
</dbReference>
<keyword evidence="7 11" id="KW-0378">Hydrolase</keyword>
<evidence type="ECO:0000256" key="4">
    <source>
        <dbReference type="ARBA" id="ARBA00006641"/>
    </source>
</evidence>
<dbReference type="InterPro" id="IPR016125">
    <property type="entry name" value="Peptidase_C15-like"/>
</dbReference>
<dbReference type="RefSeq" id="WP_307481469.1">
    <property type="nucleotide sequence ID" value="NZ_JAUTBF010000001.1"/>
</dbReference>
<accession>A0ABU0TT13</accession>
<evidence type="ECO:0000256" key="8">
    <source>
        <dbReference type="ARBA" id="ARBA00022807"/>
    </source>
</evidence>
<dbReference type="Pfam" id="PF01470">
    <property type="entry name" value="Peptidase_C15"/>
    <property type="match status" value="1"/>
</dbReference>
<dbReference type="NCBIfam" id="TIGR00504">
    <property type="entry name" value="pyro_pdase"/>
    <property type="match status" value="1"/>
</dbReference>
<dbReference type="InterPro" id="IPR033694">
    <property type="entry name" value="PGPEP1_Cys_AS"/>
</dbReference>